<keyword evidence="2" id="KW-1185">Reference proteome</keyword>
<gene>
    <name evidence="1" type="ORF">CTI12_AA510580</name>
</gene>
<reference evidence="1 2" key="1">
    <citation type="journal article" date="2018" name="Mol. Plant">
        <title>The genome of Artemisia annua provides insight into the evolution of Asteraceae family and artemisinin biosynthesis.</title>
        <authorList>
            <person name="Shen Q."/>
            <person name="Zhang L."/>
            <person name="Liao Z."/>
            <person name="Wang S."/>
            <person name="Yan T."/>
            <person name="Shi P."/>
            <person name="Liu M."/>
            <person name="Fu X."/>
            <person name="Pan Q."/>
            <person name="Wang Y."/>
            <person name="Lv Z."/>
            <person name="Lu X."/>
            <person name="Zhang F."/>
            <person name="Jiang W."/>
            <person name="Ma Y."/>
            <person name="Chen M."/>
            <person name="Hao X."/>
            <person name="Li L."/>
            <person name="Tang Y."/>
            <person name="Lv G."/>
            <person name="Zhou Y."/>
            <person name="Sun X."/>
            <person name="Brodelius P.E."/>
            <person name="Rose J.K.C."/>
            <person name="Tang K."/>
        </authorList>
    </citation>
    <scope>NUCLEOTIDE SEQUENCE [LARGE SCALE GENOMIC DNA]</scope>
    <source>
        <strain evidence="2">cv. Huhao1</strain>
        <tissue evidence="1">Leaf</tissue>
    </source>
</reference>
<dbReference type="GO" id="GO:0003677">
    <property type="term" value="F:DNA binding"/>
    <property type="evidence" value="ECO:0007669"/>
    <property type="project" value="UniProtKB-KW"/>
</dbReference>
<protein>
    <submittedName>
        <fullName evidence="1">Homeodomain-like protein</fullName>
    </submittedName>
</protein>
<evidence type="ECO:0000313" key="2">
    <source>
        <dbReference type="Proteomes" id="UP000245207"/>
    </source>
</evidence>
<name>A0A2U1LAB3_ARTAN</name>
<dbReference type="Proteomes" id="UP000245207">
    <property type="component" value="Unassembled WGS sequence"/>
</dbReference>
<dbReference type="STRING" id="35608.A0A2U1LAB3"/>
<dbReference type="EMBL" id="PKPP01010518">
    <property type="protein sequence ID" value="PWA45954.1"/>
    <property type="molecule type" value="Genomic_DNA"/>
</dbReference>
<dbReference type="OrthoDB" id="3176171at2759"/>
<keyword evidence="1" id="KW-0371">Homeobox</keyword>
<keyword evidence="1" id="KW-0238">DNA-binding</keyword>
<accession>A0A2U1LAB3</accession>
<proteinExistence type="predicted"/>
<comment type="caution">
    <text evidence="1">The sequence shown here is derived from an EMBL/GenBank/DDBJ whole genome shotgun (WGS) entry which is preliminary data.</text>
</comment>
<sequence>MIPFDFDDRRYWSRVTTDESRSARTEATKLSAISFKAALIRCISGPKVLEFRGEFLMLESTHKRKAVTPNAVLGVSNNETEGVVSVFESNMNRLHTTNSWRFLGVDSIPPYNKLHTNIKSDMKHGGGYSGLPASKISELMKSNSLDVIALALSLLIMVNGILDENISRKNGGRMQQNETSNLLDISGRLALNKLFEDGVDVDGYFTSPSERSYDALGLMKQLSKQSASAYANAREVLGDETPDFLLNKRLLQKSESSRQGMTAPKAADGGKLYLYVAETGINRQQEPT</sequence>
<evidence type="ECO:0000313" key="1">
    <source>
        <dbReference type="EMBL" id="PWA45954.1"/>
    </source>
</evidence>
<organism evidence="1 2">
    <name type="scientific">Artemisia annua</name>
    <name type="common">Sweet wormwood</name>
    <dbReference type="NCBI Taxonomy" id="35608"/>
    <lineage>
        <taxon>Eukaryota</taxon>
        <taxon>Viridiplantae</taxon>
        <taxon>Streptophyta</taxon>
        <taxon>Embryophyta</taxon>
        <taxon>Tracheophyta</taxon>
        <taxon>Spermatophyta</taxon>
        <taxon>Magnoliopsida</taxon>
        <taxon>eudicotyledons</taxon>
        <taxon>Gunneridae</taxon>
        <taxon>Pentapetalae</taxon>
        <taxon>asterids</taxon>
        <taxon>campanulids</taxon>
        <taxon>Asterales</taxon>
        <taxon>Asteraceae</taxon>
        <taxon>Asteroideae</taxon>
        <taxon>Anthemideae</taxon>
        <taxon>Artemisiinae</taxon>
        <taxon>Artemisia</taxon>
    </lineage>
</organism>
<dbReference type="AlphaFoldDB" id="A0A2U1LAB3"/>